<reference evidence="2 3" key="1">
    <citation type="submission" date="2024-11" db="EMBL/GenBank/DDBJ databases">
        <title>A near-complete genome assembly of Cinchona calisaya.</title>
        <authorList>
            <person name="Lian D.C."/>
            <person name="Zhao X.W."/>
            <person name="Wei L."/>
        </authorList>
    </citation>
    <scope>NUCLEOTIDE SEQUENCE [LARGE SCALE GENOMIC DNA]</scope>
    <source>
        <tissue evidence="2">Nenye</tissue>
    </source>
</reference>
<gene>
    <name evidence="2" type="ORF">ACH5RR_028754</name>
</gene>
<dbReference type="Proteomes" id="UP001630127">
    <property type="component" value="Unassembled WGS sequence"/>
</dbReference>
<proteinExistence type="predicted"/>
<feature type="region of interest" description="Disordered" evidence="1">
    <location>
        <begin position="66"/>
        <end position="88"/>
    </location>
</feature>
<name>A0ABD2YPP8_9GENT</name>
<protein>
    <submittedName>
        <fullName evidence="2">Uncharacterized protein</fullName>
    </submittedName>
</protein>
<sequence>MNVTRVEGENVTISGHVNEFKFITRLGNPVNDTIWWINECSTLEKHHMWVVLEQWRERWISDKIEVGGGGGRRGGGEGGEGERRTVGGVGKNLVEEWRDLVEEARVDVVEETGDDNTDGAVGKCRPILLGDRVVGGPRPLLYLAVSKDKRE</sequence>
<dbReference type="EMBL" id="JBJUIK010000012">
    <property type="protein sequence ID" value="KAL3509353.1"/>
    <property type="molecule type" value="Genomic_DNA"/>
</dbReference>
<keyword evidence="3" id="KW-1185">Reference proteome</keyword>
<organism evidence="2 3">
    <name type="scientific">Cinchona calisaya</name>
    <dbReference type="NCBI Taxonomy" id="153742"/>
    <lineage>
        <taxon>Eukaryota</taxon>
        <taxon>Viridiplantae</taxon>
        <taxon>Streptophyta</taxon>
        <taxon>Embryophyta</taxon>
        <taxon>Tracheophyta</taxon>
        <taxon>Spermatophyta</taxon>
        <taxon>Magnoliopsida</taxon>
        <taxon>eudicotyledons</taxon>
        <taxon>Gunneridae</taxon>
        <taxon>Pentapetalae</taxon>
        <taxon>asterids</taxon>
        <taxon>lamiids</taxon>
        <taxon>Gentianales</taxon>
        <taxon>Rubiaceae</taxon>
        <taxon>Cinchonoideae</taxon>
        <taxon>Cinchoneae</taxon>
        <taxon>Cinchona</taxon>
    </lineage>
</organism>
<evidence type="ECO:0000313" key="3">
    <source>
        <dbReference type="Proteomes" id="UP001630127"/>
    </source>
</evidence>
<feature type="compositionally biased region" description="Gly residues" evidence="1">
    <location>
        <begin position="66"/>
        <end position="78"/>
    </location>
</feature>
<comment type="caution">
    <text evidence="2">The sequence shown here is derived from an EMBL/GenBank/DDBJ whole genome shotgun (WGS) entry which is preliminary data.</text>
</comment>
<evidence type="ECO:0000313" key="2">
    <source>
        <dbReference type="EMBL" id="KAL3509353.1"/>
    </source>
</evidence>
<accession>A0ABD2YPP8</accession>
<dbReference type="AlphaFoldDB" id="A0ABD2YPP8"/>
<evidence type="ECO:0000256" key="1">
    <source>
        <dbReference type="SAM" id="MobiDB-lite"/>
    </source>
</evidence>